<name>A0A1F5G055_9BACT</name>
<dbReference type="SUPFAM" id="SSF53474">
    <property type="entry name" value="alpha/beta-Hydrolases"/>
    <property type="match status" value="1"/>
</dbReference>
<protein>
    <recommendedName>
        <fullName evidence="1">GPI inositol-deacylase PGAP1-like alpha/beta domain-containing protein</fullName>
    </recommendedName>
</protein>
<gene>
    <name evidence="2" type="ORF">A2696_01265</name>
</gene>
<accession>A0A1F5G055</accession>
<evidence type="ECO:0000313" key="3">
    <source>
        <dbReference type="Proteomes" id="UP000177069"/>
    </source>
</evidence>
<dbReference type="Pfam" id="PF07819">
    <property type="entry name" value="PGAP1"/>
    <property type="match status" value="1"/>
</dbReference>
<dbReference type="Proteomes" id="UP000177069">
    <property type="component" value="Unassembled WGS sequence"/>
</dbReference>
<dbReference type="Gene3D" id="3.40.50.1820">
    <property type="entry name" value="alpha/beta hydrolase"/>
    <property type="match status" value="1"/>
</dbReference>
<evidence type="ECO:0000313" key="2">
    <source>
        <dbReference type="EMBL" id="OGD85263.1"/>
    </source>
</evidence>
<reference evidence="2 3" key="1">
    <citation type="journal article" date="2016" name="Nat. Commun.">
        <title>Thousands of microbial genomes shed light on interconnected biogeochemical processes in an aquifer system.</title>
        <authorList>
            <person name="Anantharaman K."/>
            <person name="Brown C.T."/>
            <person name="Hug L.A."/>
            <person name="Sharon I."/>
            <person name="Castelle C.J."/>
            <person name="Probst A.J."/>
            <person name="Thomas B.C."/>
            <person name="Singh A."/>
            <person name="Wilkins M.J."/>
            <person name="Karaoz U."/>
            <person name="Brodie E.L."/>
            <person name="Williams K.H."/>
            <person name="Hubbard S.S."/>
            <person name="Banfield J.F."/>
        </authorList>
    </citation>
    <scope>NUCLEOTIDE SEQUENCE [LARGE SCALE GENOMIC DNA]</scope>
</reference>
<comment type="caution">
    <text evidence="2">The sequence shown here is derived from an EMBL/GenBank/DDBJ whole genome shotgun (WGS) entry which is preliminary data.</text>
</comment>
<evidence type="ECO:0000259" key="1">
    <source>
        <dbReference type="Pfam" id="PF07819"/>
    </source>
</evidence>
<dbReference type="InterPro" id="IPR029058">
    <property type="entry name" value="AB_hydrolase_fold"/>
</dbReference>
<sequence length="286" mass="31421">MNQEALSGLGFEGAATYSPRVEQETVAQSKNRFPKSRSSFFGYLVRRPLDYLPDSLNFVFDLVQASLEWQILQLSPIYRGEEAPHGEGVVVIVPGFGTAEVNYGSTAVTLKNLGYEPKVYPLKFVVNAEPVSKMLTDYVAYLVKQKERSGRKIHVLGHSKGGLVTLAALLRFPEEFNDSVDQVVFLGSPKPEWLNSYVGGLYLFTQYLFGGDDFKFSSESLDGMDVENIDGVRITSIANPGDQVIRGQLVGSPEDHFLVKSSHAGHLVCANDLGIVANRLSRPLAA</sequence>
<proteinExistence type="predicted"/>
<dbReference type="InterPro" id="IPR012908">
    <property type="entry name" value="PGAP1-ab_dom-like"/>
</dbReference>
<feature type="domain" description="GPI inositol-deacylase PGAP1-like alpha/beta" evidence="1">
    <location>
        <begin position="135"/>
        <end position="190"/>
    </location>
</feature>
<dbReference type="EMBL" id="MFBA01000032">
    <property type="protein sequence ID" value="OGD85263.1"/>
    <property type="molecule type" value="Genomic_DNA"/>
</dbReference>
<dbReference type="AlphaFoldDB" id="A0A1F5G055"/>
<organism evidence="2 3">
    <name type="scientific">Candidatus Curtissbacteria bacterium RIFCSPHIGHO2_01_FULL_41_13</name>
    <dbReference type="NCBI Taxonomy" id="1797745"/>
    <lineage>
        <taxon>Bacteria</taxon>
        <taxon>Candidatus Curtissiibacteriota</taxon>
    </lineage>
</organism>
<dbReference type="GO" id="GO:0016788">
    <property type="term" value="F:hydrolase activity, acting on ester bonds"/>
    <property type="evidence" value="ECO:0007669"/>
    <property type="project" value="InterPro"/>
</dbReference>